<dbReference type="RefSeq" id="WP_234848628.1">
    <property type="nucleotide sequence ID" value="NZ_BAAART010000157.1"/>
</dbReference>
<keyword evidence="3" id="KW-1185">Reference proteome</keyword>
<protein>
    <recommendedName>
        <fullName evidence="1">Fido domain-containing protein</fullName>
    </recommendedName>
</protein>
<dbReference type="InterPro" id="IPR036597">
    <property type="entry name" value="Fido-like_dom_sf"/>
</dbReference>
<name>A0ABP5R8F8_9ACTN</name>
<dbReference type="EMBL" id="BAAART010000157">
    <property type="protein sequence ID" value="GAA2254001.1"/>
    <property type="molecule type" value="Genomic_DNA"/>
</dbReference>
<dbReference type="PROSITE" id="PS51459">
    <property type="entry name" value="FIDO"/>
    <property type="match status" value="1"/>
</dbReference>
<evidence type="ECO:0000313" key="2">
    <source>
        <dbReference type="EMBL" id="GAA2254001.1"/>
    </source>
</evidence>
<reference evidence="3" key="1">
    <citation type="journal article" date="2019" name="Int. J. Syst. Evol. Microbiol.">
        <title>The Global Catalogue of Microorganisms (GCM) 10K type strain sequencing project: providing services to taxonomists for standard genome sequencing and annotation.</title>
        <authorList>
            <consortium name="The Broad Institute Genomics Platform"/>
            <consortium name="The Broad Institute Genome Sequencing Center for Infectious Disease"/>
            <person name="Wu L."/>
            <person name="Ma J."/>
        </authorList>
    </citation>
    <scope>NUCLEOTIDE SEQUENCE [LARGE SCALE GENOMIC DNA]</scope>
    <source>
        <strain evidence="3">JCM 3053</strain>
    </source>
</reference>
<organism evidence="2 3">
    <name type="scientific">Streptomyces indiaensis</name>
    <dbReference type="NCBI Taxonomy" id="284033"/>
    <lineage>
        <taxon>Bacteria</taxon>
        <taxon>Bacillati</taxon>
        <taxon>Actinomycetota</taxon>
        <taxon>Actinomycetes</taxon>
        <taxon>Kitasatosporales</taxon>
        <taxon>Streptomycetaceae</taxon>
        <taxon>Streptomyces</taxon>
    </lineage>
</organism>
<dbReference type="Proteomes" id="UP001501474">
    <property type="component" value="Unassembled WGS sequence"/>
</dbReference>
<dbReference type="InterPro" id="IPR003812">
    <property type="entry name" value="Fido"/>
</dbReference>
<sequence>MVAALCEWRAWLESLAGWIEAYPLNLGTVEDDRLLWERAARNLILQVTDRTGCGSGWHGHCGQVLTWFLDRWDVAPDVAQELVGHAIGGRFESWTGPDSALVDDVAEQLARSLRPSDRARSAEPLPDHLERWLSVRRSVPWQQARDSGPHGPAIPRRDGAAEDIRGFDGALDPARAEGLLAALELMRSDAARGARLDVGLLRRWQQHVLGTPQLPPLRTLPAFAKGGRERYGITPGLQGRLDACLAESTHEAEPPLPLTARAARAHLDVCFFHPFDDGNARCAFLTLLFVLAREGIALDDVILLRRVSFRADEPQDALTLASHIDLHIAETRRHAVSPD</sequence>
<evidence type="ECO:0000259" key="1">
    <source>
        <dbReference type="PROSITE" id="PS51459"/>
    </source>
</evidence>
<gene>
    <name evidence="2" type="ORF">GCM10010104_58760</name>
</gene>
<dbReference type="Pfam" id="PF02661">
    <property type="entry name" value="Fic"/>
    <property type="match status" value="1"/>
</dbReference>
<comment type="caution">
    <text evidence="2">The sequence shown here is derived from an EMBL/GenBank/DDBJ whole genome shotgun (WGS) entry which is preliminary data.</text>
</comment>
<evidence type="ECO:0000313" key="3">
    <source>
        <dbReference type="Proteomes" id="UP001501474"/>
    </source>
</evidence>
<feature type="domain" description="Fido" evidence="1">
    <location>
        <begin position="196"/>
        <end position="337"/>
    </location>
</feature>
<dbReference type="SUPFAM" id="SSF140931">
    <property type="entry name" value="Fic-like"/>
    <property type="match status" value="1"/>
</dbReference>
<dbReference type="Gene3D" id="1.10.3290.10">
    <property type="entry name" value="Fido-like domain"/>
    <property type="match status" value="1"/>
</dbReference>
<accession>A0ABP5R8F8</accession>
<proteinExistence type="predicted"/>